<dbReference type="SUPFAM" id="SSF51735">
    <property type="entry name" value="NAD(P)-binding Rossmann-fold domains"/>
    <property type="match status" value="1"/>
</dbReference>
<dbReference type="Pfam" id="PF02423">
    <property type="entry name" value="OCD_Mu_crystall"/>
    <property type="match status" value="1"/>
</dbReference>
<dbReference type="EMBL" id="JBHDIY010000002">
    <property type="protein sequence ID" value="MFL4471689.1"/>
    <property type="molecule type" value="Genomic_DNA"/>
</dbReference>
<name>A0ABW8UY48_9RHOB</name>
<sequence>MTQTYISHDSAIGLISWEKAIEALRAGHLRPKAEVADVFLGPSDATLLNRAAYIDGLGYSVKAVTVVRDNATRQLPTTQGAMMVFEPDSGCLRAMIDSRLVTKIKTVSDSLLGVKMLARPDSKRVLIVGAGVIAQALVHAYLEVIPGVEQIAIWARRLEQAQQIVDDFRNPGADIVVSRDLAESAASADIISCATMTREPVLKGEWISPSTHVDLIGAFKADMREADDALISKGAIFVDSRDTTLHHICELMIPLAAGVISQSDVQVEFYDLIGKDHPGRISDDQITIFKNGGGAHLDLMIGDYIIKAVGDSA</sequence>
<dbReference type="InterPro" id="IPR003462">
    <property type="entry name" value="ODC_Mu_crystall"/>
</dbReference>
<dbReference type="InterPro" id="IPR036291">
    <property type="entry name" value="NAD(P)-bd_dom_sf"/>
</dbReference>
<organism evidence="1 2">
    <name type="scientific">Tateyamaria armeniaca</name>
    <dbReference type="NCBI Taxonomy" id="2518930"/>
    <lineage>
        <taxon>Bacteria</taxon>
        <taxon>Pseudomonadati</taxon>
        <taxon>Pseudomonadota</taxon>
        <taxon>Alphaproteobacteria</taxon>
        <taxon>Rhodobacterales</taxon>
        <taxon>Roseobacteraceae</taxon>
        <taxon>Tateyamaria</taxon>
    </lineage>
</organism>
<evidence type="ECO:0000313" key="2">
    <source>
        <dbReference type="Proteomes" id="UP001627408"/>
    </source>
</evidence>
<dbReference type="PANTHER" id="PTHR13812">
    <property type="entry name" value="KETIMINE REDUCTASE MU-CRYSTALLIN"/>
    <property type="match status" value="1"/>
</dbReference>
<reference evidence="1 2" key="1">
    <citation type="submission" date="2024-08" db="EMBL/GenBank/DDBJ databases">
        <title>Tateyamaria sp. nov., isolated from marine algae.</title>
        <authorList>
            <person name="Choi B.J."/>
            <person name="Kim J.M."/>
            <person name="Lee J.K."/>
            <person name="Choi D.G."/>
            <person name="Bayburt H."/>
            <person name="Baek J.H."/>
            <person name="Han D.M."/>
            <person name="Jeon C.O."/>
        </authorList>
    </citation>
    <scope>NUCLEOTIDE SEQUENCE [LARGE SCALE GENOMIC DNA]</scope>
    <source>
        <strain evidence="1 2">KMU-156</strain>
    </source>
</reference>
<dbReference type="Proteomes" id="UP001627408">
    <property type="component" value="Unassembled WGS sequence"/>
</dbReference>
<gene>
    <name evidence="1" type="ORF">ACERZ8_18075</name>
</gene>
<comment type="caution">
    <text evidence="1">The sequence shown here is derived from an EMBL/GenBank/DDBJ whole genome shotgun (WGS) entry which is preliminary data.</text>
</comment>
<dbReference type="Gene3D" id="3.40.50.720">
    <property type="entry name" value="NAD(P)-binding Rossmann-like Domain"/>
    <property type="match status" value="1"/>
</dbReference>
<dbReference type="InterPro" id="IPR023401">
    <property type="entry name" value="ODC_N"/>
</dbReference>
<accession>A0ABW8UY48</accession>
<proteinExistence type="predicted"/>
<keyword evidence="2" id="KW-1185">Reference proteome</keyword>
<dbReference type="Gene3D" id="3.30.1780.10">
    <property type="entry name" value="ornithine cyclodeaminase, domain 1"/>
    <property type="match status" value="1"/>
</dbReference>
<dbReference type="RefSeq" id="WP_407593539.1">
    <property type="nucleotide sequence ID" value="NZ_JBHDIY010000002.1"/>
</dbReference>
<protein>
    <submittedName>
        <fullName evidence="1">Ornithine cyclodeaminase family protein</fullName>
    </submittedName>
</protein>
<evidence type="ECO:0000313" key="1">
    <source>
        <dbReference type="EMBL" id="MFL4471689.1"/>
    </source>
</evidence>
<dbReference type="PANTHER" id="PTHR13812:SF19">
    <property type="entry name" value="KETIMINE REDUCTASE MU-CRYSTALLIN"/>
    <property type="match status" value="1"/>
</dbReference>